<feature type="transmembrane region" description="Helical" evidence="9">
    <location>
        <begin position="126"/>
        <end position="150"/>
    </location>
</feature>
<comment type="catalytic activity">
    <reaction evidence="7">
        <text>myo-inositol(out) + H(+)(out) = myo-inositol(in) + H(+)(in)</text>
        <dbReference type="Rhea" id="RHEA:60364"/>
        <dbReference type="ChEBI" id="CHEBI:15378"/>
        <dbReference type="ChEBI" id="CHEBI:17268"/>
    </reaction>
</comment>
<dbReference type="InterPro" id="IPR003663">
    <property type="entry name" value="Sugar/inositol_transpt"/>
</dbReference>
<dbReference type="FunFam" id="1.20.1250.20:FF:000117">
    <property type="entry name" value="MFS hexose transporter"/>
    <property type="match status" value="1"/>
</dbReference>
<reference evidence="11 12" key="1">
    <citation type="journal article" date="2019" name="Nat. Ecol. Evol.">
        <title>Megaphylogeny resolves global patterns of mushroom evolution.</title>
        <authorList>
            <person name="Varga T."/>
            <person name="Krizsan K."/>
            <person name="Foldi C."/>
            <person name="Dima B."/>
            <person name="Sanchez-Garcia M."/>
            <person name="Sanchez-Ramirez S."/>
            <person name="Szollosi G.J."/>
            <person name="Szarkandi J.G."/>
            <person name="Papp V."/>
            <person name="Albert L."/>
            <person name="Andreopoulos W."/>
            <person name="Angelini C."/>
            <person name="Antonin V."/>
            <person name="Barry K.W."/>
            <person name="Bougher N.L."/>
            <person name="Buchanan P."/>
            <person name="Buyck B."/>
            <person name="Bense V."/>
            <person name="Catcheside P."/>
            <person name="Chovatia M."/>
            <person name="Cooper J."/>
            <person name="Damon W."/>
            <person name="Desjardin D."/>
            <person name="Finy P."/>
            <person name="Geml J."/>
            <person name="Haridas S."/>
            <person name="Hughes K."/>
            <person name="Justo A."/>
            <person name="Karasinski D."/>
            <person name="Kautmanova I."/>
            <person name="Kiss B."/>
            <person name="Kocsube S."/>
            <person name="Kotiranta H."/>
            <person name="LaButti K.M."/>
            <person name="Lechner B.E."/>
            <person name="Liimatainen K."/>
            <person name="Lipzen A."/>
            <person name="Lukacs Z."/>
            <person name="Mihaltcheva S."/>
            <person name="Morgado L.N."/>
            <person name="Niskanen T."/>
            <person name="Noordeloos M.E."/>
            <person name="Ohm R.A."/>
            <person name="Ortiz-Santana B."/>
            <person name="Ovrebo C."/>
            <person name="Racz N."/>
            <person name="Riley R."/>
            <person name="Savchenko A."/>
            <person name="Shiryaev A."/>
            <person name="Soop K."/>
            <person name="Spirin V."/>
            <person name="Szebenyi C."/>
            <person name="Tomsovsky M."/>
            <person name="Tulloss R.E."/>
            <person name="Uehling J."/>
            <person name="Grigoriev I.V."/>
            <person name="Vagvolgyi C."/>
            <person name="Papp T."/>
            <person name="Martin F.M."/>
            <person name="Miettinen O."/>
            <person name="Hibbett D.S."/>
            <person name="Nagy L.G."/>
        </authorList>
    </citation>
    <scope>NUCLEOTIDE SEQUENCE [LARGE SCALE GENOMIC DNA]</scope>
    <source>
        <strain evidence="11 12">CBS 309.79</strain>
    </source>
</reference>
<dbReference type="AlphaFoldDB" id="A0A5C3QU44"/>
<evidence type="ECO:0000256" key="4">
    <source>
        <dbReference type="ARBA" id="ARBA00022692"/>
    </source>
</evidence>
<dbReference type="InterPro" id="IPR050360">
    <property type="entry name" value="MFS_Sugar_Transporters"/>
</dbReference>
<feature type="transmembrane region" description="Helical" evidence="9">
    <location>
        <begin position="450"/>
        <end position="470"/>
    </location>
</feature>
<feature type="transmembrane region" description="Helical" evidence="9">
    <location>
        <begin position="26"/>
        <end position="45"/>
    </location>
</feature>
<evidence type="ECO:0000256" key="8">
    <source>
        <dbReference type="RuleBase" id="RU003346"/>
    </source>
</evidence>
<feature type="transmembrane region" description="Helical" evidence="9">
    <location>
        <begin position="65"/>
        <end position="88"/>
    </location>
</feature>
<feature type="transmembrane region" description="Helical" evidence="9">
    <location>
        <begin position="385"/>
        <end position="409"/>
    </location>
</feature>
<evidence type="ECO:0000256" key="5">
    <source>
        <dbReference type="ARBA" id="ARBA00022989"/>
    </source>
</evidence>
<feature type="domain" description="Major facilitator superfamily (MFS) profile" evidence="10">
    <location>
        <begin position="32"/>
        <end position="473"/>
    </location>
</feature>
<dbReference type="InterPro" id="IPR005829">
    <property type="entry name" value="Sugar_transporter_CS"/>
</dbReference>
<dbReference type="STRING" id="1884261.A0A5C3QU44"/>
<dbReference type="PROSITE" id="PS00216">
    <property type="entry name" value="SUGAR_TRANSPORT_1"/>
    <property type="match status" value="1"/>
</dbReference>
<evidence type="ECO:0000313" key="12">
    <source>
        <dbReference type="Proteomes" id="UP000305067"/>
    </source>
</evidence>
<evidence type="ECO:0000256" key="6">
    <source>
        <dbReference type="ARBA" id="ARBA00023136"/>
    </source>
</evidence>
<protein>
    <recommendedName>
        <fullName evidence="10">Major facilitator superfamily (MFS) profile domain-containing protein</fullName>
    </recommendedName>
</protein>
<evidence type="ECO:0000256" key="1">
    <source>
        <dbReference type="ARBA" id="ARBA00004141"/>
    </source>
</evidence>
<dbReference type="InterPro" id="IPR005828">
    <property type="entry name" value="MFS_sugar_transport-like"/>
</dbReference>
<dbReference type="Proteomes" id="UP000305067">
    <property type="component" value="Unassembled WGS sequence"/>
</dbReference>
<dbReference type="NCBIfam" id="TIGR00879">
    <property type="entry name" value="SP"/>
    <property type="match status" value="1"/>
</dbReference>
<keyword evidence="3 8" id="KW-0813">Transport</keyword>
<dbReference type="GO" id="GO:0005351">
    <property type="term" value="F:carbohydrate:proton symporter activity"/>
    <property type="evidence" value="ECO:0007669"/>
    <property type="project" value="TreeGrafter"/>
</dbReference>
<dbReference type="PANTHER" id="PTHR48022">
    <property type="entry name" value="PLASTIDIC GLUCOSE TRANSPORTER 4"/>
    <property type="match status" value="1"/>
</dbReference>
<feature type="transmembrane region" description="Helical" evidence="9">
    <location>
        <begin position="162"/>
        <end position="182"/>
    </location>
</feature>
<keyword evidence="4 9" id="KW-0812">Transmembrane</keyword>
<evidence type="ECO:0000259" key="10">
    <source>
        <dbReference type="PROSITE" id="PS50850"/>
    </source>
</evidence>
<comment type="subcellular location">
    <subcellularLocation>
        <location evidence="1">Membrane</location>
        <topology evidence="1">Multi-pass membrane protein</topology>
    </subcellularLocation>
</comment>
<dbReference type="OrthoDB" id="6133115at2759"/>
<evidence type="ECO:0000256" key="3">
    <source>
        <dbReference type="ARBA" id="ARBA00022448"/>
    </source>
</evidence>
<comment type="similarity">
    <text evidence="2 8">Belongs to the major facilitator superfamily. Sugar transporter (TC 2.A.1.1) family.</text>
</comment>
<evidence type="ECO:0000256" key="2">
    <source>
        <dbReference type="ARBA" id="ARBA00010992"/>
    </source>
</evidence>
<feature type="transmembrane region" description="Helical" evidence="9">
    <location>
        <begin position="100"/>
        <end position="120"/>
    </location>
</feature>
<feature type="transmembrane region" description="Helical" evidence="9">
    <location>
        <begin position="286"/>
        <end position="306"/>
    </location>
</feature>
<dbReference type="InterPro" id="IPR020846">
    <property type="entry name" value="MFS_dom"/>
</dbReference>
<dbReference type="EMBL" id="ML178819">
    <property type="protein sequence ID" value="TFL04061.1"/>
    <property type="molecule type" value="Genomic_DNA"/>
</dbReference>
<feature type="transmembrane region" description="Helical" evidence="9">
    <location>
        <begin position="350"/>
        <end position="373"/>
    </location>
</feature>
<evidence type="ECO:0000313" key="11">
    <source>
        <dbReference type="EMBL" id="TFL04061.1"/>
    </source>
</evidence>
<dbReference type="Pfam" id="PF00083">
    <property type="entry name" value="Sugar_tr"/>
    <property type="match status" value="1"/>
</dbReference>
<feature type="transmembrane region" description="Helical" evidence="9">
    <location>
        <begin position="326"/>
        <end position="343"/>
    </location>
</feature>
<gene>
    <name evidence="11" type="ORF">BDV98DRAFT_563486</name>
</gene>
<feature type="transmembrane region" description="Helical" evidence="9">
    <location>
        <begin position="194"/>
        <end position="213"/>
    </location>
</feature>
<sequence>MAPQQLPEWTIVDFIHRGWWWNNRGILILNICLILPLLTAVSNGLDSSLVNALQILPDWQDYFEHPGGIALGLINSSQAIGGVLGLPISPFASDIIGRRATMFIGSLIMLVGVGLQTAAWSVTIFIISRGVLGFGLSFCLNAAPLLLIELSYPTQRGKITSLYNSSWYIGSVISAWICFGSYDKARGTNWSFRAPTLVQAIIPLLQVVLIWFIPESPRYLVSKGRESEASRILAKYHADSGDERDPLVVFEMAQIRHALRNEQEANKNTTILTLFSTPGNRRRMRIIIAIAAFSQWSGNGLVSYYINLVLEGVGITSASSKAQINGALQVFNFAVAVCSAMLVDKVGRRPLFIISNAGMLVAFAMWTLTTALFSTQNNSAAATATIPLIFVFFFFYDVAYTPLLVAYTLEILPFRIRAKGFALMNLTVYITSAFNQFVNPWALKAMGWKYYLVYCGWLVFELVFIFTCIVETKGRSLEETAVIFDGETAEADLQTMAGHAATITMQSRGDFGTGLFAGHSIHDEEPALRSRTSDILVHSSHHDGKSKEFLELKRLSNTDSSDYSRRY</sequence>
<keyword evidence="12" id="KW-1185">Reference proteome</keyword>
<evidence type="ECO:0000256" key="7">
    <source>
        <dbReference type="ARBA" id="ARBA00049119"/>
    </source>
</evidence>
<organism evidence="11 12">
    <name type="scientific">Pterulicium gracile</name>
    <dbReference type="NCBI Taxonomy" id="1884261"/>
    <lineage>
        <taxon>Eukaryota</taxon>
        <taxon>Fungi</taxon>
        <taxon>Dikarya</taxon>
        <taxon>Basidiomycota</taxon>
        <taxon>Agaricomycotina</taxon>
        <taxon>Agaricomycetes</taxon>
        <taxon>Agaricomycetidae</taxon>
        <taxon>Agaricales</taxon>
        <taxon>Pleurotineae</taxon>
        <taxon>Pterulaceae</taxon>
        <taxon>Pterulicium</taxon>
    </lineage>
</organism>
<keyword evidence="5 9" id="KW-1133">Transmembrane helix</keyword>
<evidence type="ECO:0000256" key="9">
    <source>
        <dbReference type="SAM" id="Phobius"/>
    </source>
</evidence>
<feature type="transmembrane region" description="Helical" evidence="9">
    <location>
        <begin position="421"/>
        <end position="438"/>
    </location>
</feature>
<dbReference type="GO" id="GO:0016020">
    <property type="term" value="C:membrane"/>
    <property type="evidence" value="ECO:0007669"/>
    <property type="project" value="UniProtKB-SubCell"/>
</dbReference>
<dbReference type="InterPro" id="IPR036259">
    <property type="entry name" value="MFS_trans_sf"/>
</dbReference>
<dbReference type="PROSITE" id="PS50850">
    <property type="entry name" value="MFS"/>
    <property type="match status" value="1"/>
</dbReference>
<dbReference type="SUPFAM" id="SSF103473">
    <property type="entry name" value="MFS general substrate transporter"/>
    <property type="match status" value="1"/>
</dbReference>
<dbReference type="PANTHER" id="PTHR48022:SF64">
    <property type="entry name" value="MAJOR FACILITATOR SUPERFAMILY (MFS) PROFILE DOMAIN-CONTAINING PROTEIN"/>
    <property type="match status" value="1"/>
</dbReference>
<proteinExistence type="inferred from homology"/>
<name>A0A5C3QU44_9AGAR</name>
<dbReference type="Gene3D" id="1.20.1250.20">
    <property type="entry name" value="MFS general substrate transporter like domains"/>
    <property type="match status" value="1"/>
</dbReference>
<accession>A0A5C3QU44</accession>
<keyword evidence="6 9" id="KW-0472">Membrane</keyword>